<dbReference type="SUPFAM" id="SSF49452">
    <property type="entry name" value="Starch-binding domain-like"/>
    <property type="match status" value="3"/>
</dbReference>
<dbReference type="SMART" id="SM01065">
    <property type="entry name" value="CBM_2"/>
    <property type="match status" value="2"/>
</dbReference>
<feature type="non-terminal residue" evidence="2">
    <location>
        <position position="1"/>
    </location>
</feature>
<feature type="non-terminal residue" evidence="2">
    <location>
        <position position="424"/>
    </location>
</feature>
<dbReference type="Gene3D" id="2.60.40.10">
    <property type="entry name" value="Immunoglobulins"/>
    <property type="match status" value="3"/>
</dbReference>
<evidence type="ECO:0000313" key="2">
    <source>
        <dbReference type="EMBL" id="SVC20521.1"/>
    </source>
</evidence>
<dbReference type="PROSITE" id="PS51166">
    <property type="entry name" value="CBM20"/>
    <property type="match status" value="2"/>
</dbReference>
<sequence>TYTTTTPMAVGNYEYKYVMVDATGDNWESTANRALTVSGTTDLAQDYWESGTTPPYTPTDSVDVWFRVSTAGISDYADSTMLIAGTMNGWSGEPLTAEDTTLTFWSGHYAFAANTSLEFKFQNGVGGWEGISNRTATVSSDTTLAFVYFNNVPPTNVAPVNVSFNLNTSTAPGFTDSANTIVIRGSMNGWAGVDWAMTNVGGDYWTYTTDTTMAMGNYEYKYVMLDALDNVNWESTANRALTLAGETADVSLDLDYWESGKTPPYTPTDSVDVWFRVSTAGIITYAGETMHIAGTMNGWSAEPLTNEGDSILWSGQYSFPAGTASPITLEYKFLKGSDGWESNDNRMATVNQDTTLAFVYWDNAPPSNVQPVTKSVVFSVDMTEWLDETNATGMPVFSVSRGDTMQIRGGFNGWNCDNPADCEL</sequence>
<proteinExistence type="predicted"/>
<gene>
    <name evidence="2" type="ORF">METZ01_LOCUS273375</name>
</gene>
<name>A0A382KCQ2_9ZZZZ</name>
<dbReference type="EMBL" id="UINC01078963">
    <property type="protein sequence ID" value="SVC20521.1"/>
    <property type="molecule type" value="Genomic_DNA"/>
</dbReference>
<organism evidence="2">
    <name type="scientific">marine metagenome</name>
    <dbReference type="NCBI Taxonomy" id="408172"/>
    <lineage>
        <taxon>unclassified sequences</taxon>
        <taxon>metagenomes</taxon>
        <taxon>ecological metagenomes</taxon>
    </lineage>
</organism>
<dbReference type="InterPro" id="IPR002044">
    <property type="entry name" value="CBM20"/>
</dbReference>
<accession>A0A382KCQ2</accession>
<evidence type="ECO:0000259" key="1">
    <source>
        <dbReference type="PROSITE" id="PS51166"/>
    </source>
</evidence>
<dbReference type="InterPro" id="IPR013784">
    <property type="entry name" value="Carb-bd-like_fold"/>
</dbReference>
<reference evidence="2" key="1">
    <citation type="submission" date="2018-05" db="EMBL/GenBank/DDBJ databases">
        <authorList>
            <person name="Lanie J.A."/>
            <person name="Ng W.-L."/>
            <person name="Kazmierczak K.M."/>
            <person name="Andrzejewski T.M."/>
            <person name="Davidsen T.M."/>
            <person name="Wayne K.J."/>
            <person name="Tettelin H."/>
            <person name="Glass J.I."/>
            <person name="Rusch D."/>
            <person name="Podicherti R."/>
            <person name="Tsui H.-C.T."/>
            <person name="Winkler M.E."/>
        </authorList>
    </citation>
    <scope>NUCLEOTIDE SEQUENCE</scope>
</reference>
<feature type="domain" description="CBM20" evidence="1">
    <location>
        <begin position="154"/>
        <end position="259"/>
    </location>
</feature>
<feature type="domain" description="CBM20" evidence="1">
    <location>
        <begin position="265"/>
        <end position="363"/>
    </location>
</feature>
<dbReference type="GO" id="GO:2001070">
    <property type="term" value="F:starch binding"/>
    <property type="evidence" value="ECO:0007669"/>
    <property type="project" value="InterPro"/>
</dbReference>
<protein>
    <recommendedName>
        <fullName evidence="1">CBM20 domain-containing protein</fullName>
    </recommendedName>
</protein>
<dbReference type="InterPro" id="IPR013783">
    <property type="entry name" value="Ig-like_fold"/>
</dbReference>
<dbReference type="AlphaFoldDB" id="A0A382KCQ2"/>